<dbReference type="InterPro" id="IPR002081">
    <property type="entry name" value="Cryptochrome/DNA_photolyase_1"/>
</dbReference>
<reference evidence="9 10" key="1">
    <citation type="submission" date="2018-03" db="EMBL/GenBank/DDBJ databases">
        <title>Genomic Encyclopedia of Type Strains, Phase III (KMG-III): the genomes of soil and plant-associated and newly described type strains.</title>
        <authorList>
            <person name="Whitman W."/>
        </authorList>
    </citation>
    <scope>NUCLEOTIDE SEQUENCE [LARGE SCALE GENOMIC DNA]</scope>
    <source>
        <strain evidence="9 10">CGMCC 1.9313</strain>
    </source>
</reference>
<dbReference type="InterPro" id="IPR036134">
    <property type="entry name" value="Crypto/Photolyase_FAD-like_sf"/>
</dbReference>
<dbReference type="GO" id="GO:0006139">
    <property type="term" value="P:nucleobase-containing compound metabolic process"/>
    <property type="evidence" value="ECO:0007669"/>
    <property type="project" value="UniProtKB-ARBA"/>
</dbReference>
<evidence type="ECO:0000313" key="10">
    <source>
        <dbReference type="Proteomes" id="UP000238034"/>
    </source>
</evidence>
<name>A0A2T0TW33_9SPHI</name>
<evidence type="ECO:0000259" key="8">
    <source>
        <dbReference type="PROSITE" id="PS51645"/>
    </source>
</evidence>
<evidence type="ECO:0000256" key="5">
    <source>
        <dbReference type="PIRSR" id="PIRSR602081-1"/>
    </source>
</evidence>
<evidence type="ECO:0000313" key="9">
    <source>
        <dbReference type="EMBL" id="PRY49894.1"/>
    </source>
</evidence>
<keyword evidence="10" id="KW-1185">Reference proteome</keyword>
<feature type="site" description="Electron transfer via tryptophanyl radical" evidence="6">
    <location>
        <position position="370"/>
    </location>
</feature>
<feature type="site" description="Electron transfer via tryptophanyl radical" evidence="6">
    <location>
        <position position="294"/>
    </location>
</feature>
<keyword evidence="4 7" id="KW-0157">Chromophore</keyword>
<dbReference type="AlphaFoldDB" id="A0A2T0TW33"/>
<comment type="cofactor">
    <cofactor evidence="5">
        <name>FAD</name>
        <dbReference type="ChEBI" id="CHEBI:57692"/>
    </cofactor>
    <text evidence="5">Binds 1 FAD per subunit.</text>
</comment>
<feature type="binding site" evidence="5">
    <location>
        <begin position="360"/>
        <end position="362"/>
    </location>
    <ligand>
        <name>FAD</name>
        <dbReference type="ChEBI" id="CHEBI:57692"/>
    </ligand>
</feature>
<evidence type="ECO:0000256" key="7">
    <source>
        <dbReference type="RuleBase" id="RU004182"/>
    </source>
</evidence>
<protein>
    <submittedName>
        <fullName evidence="9">Deoxyribodipyrimidine photo-lyase</fullName>
    </submittedName>
</protein>
<dbReference type="PANTHER" id="PTHR11455:SF9">
    <property type="entry name" value="CRYPTOCHROME CIRCADIAN CLOCK 5 ISOFORM X1"/>
    <property type="match status" value="1"/>
</dbReference>
<dbReference type="GO" id="GO:0003677">
    <property type="term" value="F:DNA binding"/>
    <property type="evidence" value="ECO:0007669"/>
    <property type="project" value="TreeGrafter"/>
</dbReference>
<dbReference type="Gene3D" id="1.25.40.80">
    <property type="match status" value="1"/>
</dbReference>
<organism evidence="9 10">
    <name type="scientific">Arcticibacter pallidicorallinus</name>
    <dbReference type="NCBI Taxonomy" id="1259464"/>
    <lineage>
        <taxon>Bacteria</taxon>
        <taxon>Pseudomonadati</taxon>
        <taxon>Bacteroidota</taxon>
        <taxon>Sphingobacteriia</taxon>
        <taxon>Sphingobacteriales</taxon>
        <taxon>Sphingobacteriaceae</taxon>
        <taxon>Arcticibacter</taxon>
    </lineage>
</organism>
<comment type="similarity">
    <text evidence="7">Belongs to the DNA photolyase family.</text>
</comment>
<dbReference type="PRINTS" id="PR00147">
    <property type="entry name" value="DNAPHOTLYASE"/>
</dbReference>
<dbReference type="Pfam" id="PF00875">
    <property type="entry name" value="DNA_photolyase"/>
    <property type="match status" value="1"/>
</dbReference>
<feature type="binding site" evidence="5">
    <location>
        <position position="219"/>
    </location>
    <ligand>
        <name>FAD</name>
        <dbReference type="ChEBI" id="CHEBI:57692"/>
    </ligand>
</feature>
<dbReference type="PROSITE" id="PS00394">
    <property type="entry name" value="DNA_PHOTOLYASES_1_1"/>
    <property type="match status" value="1"/>
</dbReference>
<dbReference type="EMBL" id="PVTH01000010">
    <property type="protein sequence ID" value="PRY49894.1"/>
    <property type="molecule type" value="Genomic_DNA"/>
</dbReference>
<dbReference type="PROSITE" id="PS51645">
    <property type="entry name" value="PHR_CRY_ALPHA_BETA"/>
    <property type="match status" value="1"/>
</dbReference>
<feature type="domain" description="Photolyase/cryptochrome alpha/beta" evidence="8">
    <location>
        <begin position="8"/>
        <end position="138"/>
    </location>
</feature>
<keyword evidence="3 5" id="KW-0274">FAD</keyword>
<dbReference type="GO" id="GO:0003904">
    <property type="term" value="F:deoxyribodipyrimidine photo-lyase activity"/>
    <property type="evidence" value="ECO:0007669"/>
    <property type="project" value="TreeGrafter"/>
</dbReference>
<dbReference type="PROSITE" id="PS00691">
    <property type="entry name" value="DNA_PHOTOLYASES_1_2"/>
    <property type="match status" value="1"/>
</dbReference>
<keyword evidence="2 5" id="KW-0285">Flavoprotein</keyword>
<comment type="cofactor">
    <cofactor evidence="1">
        <name>(6R)-5,10-methylene-5,6,7,8-tetrahydrofolate</name>
        <dbReference type="ChEBI" id="CHEBI:15636"/>
    </cofactor>
</comment>
<feature type="binding site" evidence="5">
    <location>
        <begin position="231"/>
        <end position="235"/>
    </location>
    <ligand>
        <name>FAD</name>
        <dbReference type="ChEBI" id="CHEBI:57692"/>
    </ligand>
</feature>
<comment type="caution">
    <text evidence="9">The sequence shown here is derived from an EMBL/GenBank/DDBJ whole genome shotgun (WGS) entry which is preliminary data.</text>
</comment>
<dbReference type="InterPro" id="IPR014729">
    <property type="entry name" value="Rossmann-like_a/b/a_fold"/>
</dbReference>
<accession>A0A2T0TW33</accession>
<dbReference type="Gene3D" id="3.40.50.620">
    <property type="entry name" value="HUPs"/>
    <property type="match status" value="1"/>
</dbReference>
<dbReference type="InterPro" id="IPR005101">
    <property type="entry name" value="Cryptochr/Photolyase_FAD-bd"/>
</dbReference>
<dbReference type="GO" id="GO:0009416">
    <property type="term" value="P:response to light stimulus"/>
    <property type="evidence" value="ECO:0007669"/>
    <property type="project" value="TreeGrafter"/>
</dbReference>
<dbReference type="GO" id="GO:0071949">
    <property type="term" value="F:FAD binding"/>
    <property type="evidence" value="ECO:0007669"/>
    <property type="project" value="TreeGrafter"/>
</dbReference>
<dbReference type="InterPro" id="IPR036155">
    <property type="entry name" value="Crypto/Photolyase_N_sf"/>
</dbReference>
<evidence type="ECO:0000256" key="3">
    <source>
        <dbReference type="ARBA" id="ARBA00022827"/>
    </source>
</evidence>
<dbReference type="InterPro" id="IPR018394">
    <property type="entry name" value="DNA_photolyase_1_CS_C"/>
</dbReference>
<sequence length="441" mass="51936">MIFMDKQVVNVFWFRRDLRIDDNTALSKALQSGLPVLPVFIFDPLILDKLEDREDARVSFIYKSLQAINQQLNKLGSSLLVLHQKPLEAWQHLSNIYHIDTVFTNSDYEPYARSRDEAVAKLLKSRSVNFSEYKDHVIFEKDEILKSTREPYTVFTPYKNKWLEKFLADEYSLKSSTSAAERRNFFKCRYPLPDLETFGFKPSSLQIPVIKYENINKTYAETRDIPSIEGTARTSVHLRFGTISIREVASHALQNNAHTWLSELIWRDFYFMIIWHFPETVDHAFKRAYDNIRWRNDEQEFKAWCAGKTGYPIIDAGMRQLNTTGWMHNRVRMVTASFLCKHLLIDWRWGEAYFAKKLLDYDLASNVGGWQWAAGSGNDAAPYFRIFNPELQMKKFDPQLRYVRQWVKEYDDAFAYPQPIVDHKEARARVLTEYKRALAEP</sequence>
<evidence type="ECO:0000256" key="4">
    <source>
        <dbReference type="ARBA" id="ARBA00022991"/>
    </source>
</evidence>
<feature type="site" description="Electron transfer via tryptophanyl radical" evidence="6">
    <location>
        <position position="347"/>
    </location>
</feature>
<evidence type="ECO:0000256" key="6">
    <source>
        <dbReference type="PIRSR" id="PIRSR602081-2"/>
    </source>
</evidence>
<dbReference type="PANTHER" id="PTHR11455">
    <property type="entry name" value="CRYPTOCHROME"/>
    <property type="match status" value="1"/>
</dbReference>
<dbReference type="SUPFAM" id="SSF48173">
    <property type="entry name" value="Cryptochrome/photolyase FAD-binding domain"/>
    <property type="match status" value="1"/>
</dbReference>
<feature type="binding site" evidence="5">
    <location>
        <begin position="263"/>
        <end position="270"/>
    </location>
    <ligand>
        <name>FAD</name>
        <dbReference type="ChEBI" id="CHEBI:57692"/>
    </ligand>
</feature>
<evidence type="ECO:0000256" key="1">
    <source>
        <dbReference type="ARBA" id="ARBA00001932"/>
    </source>
</evidence>
<keyword evidence="9" id="KW-0456">Lyase</keyword>
<dbReference type="SUPFAM" id="SSF52425">
    <property type="entry name" value="Cryptochrome/photolyase, N-terminal domain"/>
    <property type="match status" value="1"/>
</dbReference>
<dbReference type="Proteomes" id="UP000238034">
    <property type="component" value="Unassembled WGS sequence"/>
</dbReference>
<evidence type="ECO:0000256" key="2">
    <source>
        <dbReference type="ARBA" id="ARBA00022630"/>
    </source>
</evidence>
<dbReference type="Pfam" id="PF03441">
    <property type="entry name" value="FAD_binding_7"/>
    <property type="match status" value="1"/>
</dbReference>
<feature type="binding site" evidence="5">
    <location>
        <position position="260"/>
    </location>
    <ligand>
        <name>FAD</name>
        <dbReference type="ChEBI" id="CHEBI:57692"/>
    </ligand>
</feature>
<dbReference type="Gene3D" id="1.10.579.10">
    <property type="entry name" value="DNA Cyclobutane Dipyrimidine Photolyase, subunit A, domain 3"/>
    <property type="match status" value="1"/>
</dbReference>
<proteinExistence type="inferred from homology"/>
<dbReference type="InterPro" id="IPR006050">
    <property type="entry name" value="DNA_photolyase_N"/>
</dbReference>
<dbReference type="GO" id="GO:0006950">
    <property type="term" value="P:response to stress"/>
    <property type="evidence" value="ECO:0007669"/>
    <property type="project" value="UniProtKB-ARBA"/>
</dbReference>
<gene>
    <name evidence="9" type="ORF">B0I27_11068</name>
</gene>